<dbReference type="InterPro" id="IPR002104">
    <property type="entry name" value="Integrase_catalytic"/>
</dbReference>
<organism evidence="6 7">
    <name type="scientific">Dyella soli</name>
    <dbReference type="NCBI Taxonomy" id="522319"/>
    <lineage>
        <taxon>Bacteria</taxon>
        <taxon>Pseudomonadati</taxon>
        <taxon>Pseudomonadota</taxon>
        <taxon>Gammaproteobacteria</taxon>
        <taxon>Lysobacterales</taxon>
        <taxon>Rhodanobacteraceae</taxon>
        <taxon>Dyella</taxon>
    </lineage>
</organism>
<dbReference type="SUPFAM" id="SSF56349">
    <property type="entry name" value="DNA breaking-rejoining enzymes"/>
    <property type="match status" value="1"/>
</dbReference>
<comment type="similarity">
    <text evidence="1">Belongs to the 'phage' integrase family.</text>
</comment>
<evidence type="ECO:0000256" key="3">
    <source>
        <dbReference type="ARBA" id="ARBA00023125"/>
    </source>
</evidence>
<dbReference type="PROSITE" id="PS51898">
    <property type="entry name" value="TYR_RECOMBINASE"/>
    <property type="match status" value="1"/>
</dbReference>
<accession>A0A4R0YLF8</accession>
<reference evidence="6 7" key="1">
    <citation type="submission" date="2019-02" db="EMBL/GenBank/DDBJ databases">
        <title>Dyella amyloliquefaciens sp. nov., isolated from forest soil.</title>
        <authorList>
            <person name="Gao Z.-H."/>
            <person name="Qiu L.-H."/>
        </authorList>
    </citation>
    <scope>NUCLEOTIDE SEQUENCE [LARGE SCALE GENOMIC DNA]</scope>
    <source>
        <strain evidence="6 7">KACC 12747</strain>
    </source>
</reference>
<evidence type="ECO:0000313" key="6">
    <source>
        <dbReference type="EMBL" id="TCI07155.1"/>
    </source>
</evidence>
<dbReference type="Proteomes" id="UP000291822">
    <property type="component" value="Unassembled WGS sequence"/>
</dbReference>
<dbReference type="InterPro" id="IPR046668">
    <property type="entry name" value="DUF6538"/>
</dbReference>
<dbReference type="GO" id="GO:0015074">
    <property type="term" value="P:DNA integration"/>
    <property type="evidence" value="ECO:0007669"/>
    <property type="project" value="UniProtKB-KW"/>
</dbReference>
<dbReference type="InterPro" id="IPR013762">
    <property type="entry name" value="Integrase-like_cat_sf"/>
</dbReference>
<proteinExistence type="inferred from homology"/>
<comment type="caution">
    <text evidence="6">The sequence shown here is derived from an EMBL/GenBank/DDBJ whole genome shotgun (WGS) entry which is preliminary data.</text>
</comment>
<keyword evidence="4" id="KW-0233">DNA recombination</keyword>
<dbReference type="PANTHER" id="PTHR30349:SF41">
    <property type="entry name" value="INTEGRASE_RECOMBINASE PROTEIN MJ0367-RELATED"/>
    <property type="match status" value="1"/>
</dbReference>
<dbReference type="GO" id="GO:0006310">
    <property type="term" value="P:DNA recombination"/>
    <property type="evidence" value="ECO:0007669"/>
    <property type="project" value="UniProtKB-KW"/>
</dbReference>
<sequence length="554" mass="62676">MLPLCSHLTLKRGIFYYRRKLPLPHIGEVAVSLRTSHYREAQHLARVADLAFRSFFRSVPSMADVQAILRQHLVDALEEDRARHLSTPHGRPVYVQGGQLDDHDCPVDADLELIGTLLSDAREALATRNVKRVARLVQTYMTLHDLGESQRHALAMGLLKADVQALEISERRLVDGVVDEIQLLPASSSSGERGTVAPASGPLLSEVLPRFMDLMSTEGGWRAQTLMQNKKTYKIFLEVCGDLPIGAYKRPELAKTLDLLRALPDDYGKAKRWRGLPLREIAEGSKGSESRLAVKTLKRHFAALGSLFKHLIERGEYEGANPAHGFSFPEKMRPKMKRQQWDGERLTKLFKSPVWTGCKSKSSRGKPGVLVMKDEKYWLPLLGLYHGNRLEEFAQLVRSDLRREDSIWYFDINDDGDKQVKNEQSKRRVPVHPQLLALGLIEYIEDIAPSLSDPLFPQLKPGGADGKRGHAFTKWWTRYRKEVGLYEPGLDYHSFRHGVTTKLFASGVSEVFVDELTGHEGKGTSRAVYTKEMPLRKLYEAICQVEWPEVSITP</sequence>
<dbReference type="CDD" id="cd01184">
    <property type="entry name" value="INT_C_like_1"/>
    <property type="match status" value="1"/>
</dbReference>
<keyword evidence="3" id="KW-0238">DNA-binding</keyword>
<evidence type="ECO:0000256" key="2">
    <source>
        <dbReference type="ARBA" id="ARBA00022908"/>
    </source>
</evidence>
<gene>
    <name evidence="6" type="ORF">EZM97_31610</name>
</gene>
<feature type="domain" description="Tyr recombinase" evidence="5">
    <location>
        <begin position="336"/>
        <end position="542"/>
    </location>
</feature>
<dbReference type="Pfam" id="PF00589">
    <property type="entry name" value="Phage_integrase"/>
    <property type="match status" value="1"/>
</dbReference>
<dbReference type="Pfam" id="PF20172">
    <property type="entry name" value="DUF6538"/>
    <property type="match status" value="1"/>
</dbReference>
<keyword evidence="7" id="KW-1185">Reference proteome</keyword>
<name>A0A4R0YLF8_9GAMM</name>
<dbReference type="AlphaFoldDB" id="A0A4R0YLF8"/>
<dbReference type="PANTHER" id="PTHR30349">
    <property type="entry name" value="PHAGE INTEGRASE-RELATED"/>
    <property type="match status" value="1"/>
</dbReference>
<evidence type="ECO:0000313" key="7">
    <source>
        <dbReference type="Proteomes" id="UP000291822"/>
    </source>
</evidence>
<dbReference type="InterPro" id="IPR050090">
    <property type="entry name" value="Tyrosine_recombinase_XerCD"/>
</dbReference>
<dbReference type="EMBL" id="SJTG01000005">
    <property type="protein sequence ID" value="TCI07155.1"/>
    <property type="molecule type" value="Genomic_DNA"/>
</dbReference>
<protein>
    <submittedName>
        <fullName evidence="6">Site-specific integrase</fullName>
    </submittedName>
</protein>
<evidence type="ECO:0000259" key="5">
    <source>
        <dbReference type="PROSITE" id="PS51898"/>
    </source>
</evidence>
<evidence type="ECO:0000256" key="4">
    <source>
        <dbReference type="ARBA" id="ARBA00023172"/>
    </source>
</evidence>
<dbReference type="InterPro" id="IPR011010">
    <property type="entry name" value="DNA_brk_join_enz"/>
</dbReference>
<evidence type="ECO:0000256" key="1">
    <source>
        <dbReference type="ARBA" id="ARBA00008857"/>
    </source>
</evidence>
<dbReference type="GO" id="GO:0003677">
    <property type="term" value="F:DNA binding"/>
    <property type="evidence" value="ECO:0007669"/>
    <property type="project" value="UniProtKB-KW"/>
</dbReference>
<dbReference type="Gene3D" id="1.10.443.10">
    <property type="entry name" value="Intergrase catalytic core"/>
    <property type="match status" value="1"/>
</dbReference>
<keyword evidence="2" id="KW-0229">DNA integration</keyword>